<dbReference type="SMART" id="SM00530">
    <property type="entry name" value="HTH_XRE"/>
    <property type="match status" value="1"/>
</dbReference>
<dbReference type="RefSeq" id="WP_084721031.1">
    <property type="nucleotide sequence ID" value="NZ_BJYZ01000028.1"/>
</dbReference>
<dbReference type="Pfam" id="PF01381">
    <property type="entry name" value="HTH_3"/>
    <property type="match status" value="1"/>
</dbReference>
<dbReference type="InterPro" id="IPR001387">
    <property type="entry name" value="Cro/C1-type_HTH"/>
</dbReference>
<dbReference type="EMBL" id="BJYZ01000028">
    <property type="protein sequence ID" value="GEO41442.1"/>
    <property type="molecule type" value="Genomic_DNA"/>
</dbReference>
<dbReference type="Proteomes" id="UP000321523">
    <property type="component" value="Unassembled WGS sequence"/>
</dbReference>
<feature type="domain" description="HTH cro/C1-type" evidence="1">
    <location>
        <begin position="27"/>
        <end position="67"/>
    </location>
</feature>
<organism evidence="2 3">
    <name type="scientific">Skermanella aerolata</name>
    <dbReference type="NCBI Taxonomy" id="393310"/>
    <lineage>
        <taxon>Bacteria</taxon>
        <taxon>Pseudomonadati</taxon>
        <taxon>Pseudomonadota</taxon>
        <taxon>Alphaproteobacteria</taxon>
        <taxon>Rhodospirillales</taxon>
        <taxon>Azospirillaceae</taxon>
        <taxon>Skermanella</taxon>
    </lineage>
</organism>
<name>A0A512DYA0_9PROT</name>
<protein>
    <recommendedName>
        <fullName evidence="1">HTH cro/C1-type domain-containing protein</fullName>
    </recommendedName>
</protein>
<dbReference type="CDD" id="cd00093">
    <property type="entry name" value="HTH_XRE"/>
    <property type="match status" value="1"/>
</dbReference>
<dbReference type="PROSITE" id="PS50943">
    <property type="entry name" value="HTH_CROC1"/>
    <property type="match status" value="1"/>
</dbReference>
<dbReference type="AlphaFoldDB" id="A0A512DYA0"/>
<reference evidence="2 3" key="1">
    <citation type="submission" date="2019-07" db="EMBL/GenBank/DDBJ databases">
        <title>Whole genome shotgun sequence of Skermanella aerolata NBRC 106429.</title>
        <authorList>
            <person name="Hosoyama A."/>
            <person name="Uohara A."/>
            <person name="Ohji S."/>
            <person name="Ichikawa N."/>
        </authorList>
    </citation>
    <scope>NUCLEOTIDE SEQUENCE [LARGE SCALE GENOMIC DNA]</scope>
    <source>
        <strain evidence="2 3">NBRC 106429</strain>
    </source>
</reference>
<dbReference type="OrthoDB" id="461984at2"/>
<proteinExistence type="predicted"/>
<gene>
    <name evidence="2" type="ORF">SAE02_55900</name>
</gene>
<evidence type="ECO:0000313" key="2">
    <source>
        <dbReference type="EMBL" id="GEO41442.1"/>
    </source>
</evidence>
<dbReference type="SUPFAM" id="SSF47413">
    <property type="entry name" value="lambda repressor-like DNA-binding domains"/>
    <property type="match status" value="1"/>
</dbReference>
<comment type="caution">
    <text evidence="2">The sequence shown here is derived from an EMBL/GenBank/DDBJ whole genome shotgun (WGS) entry which is preliminary data.</text>
</comment>
<evidence type="ECO:0000259" key="1">
    <source>
        <dbReference type="PROSITE" id="PS50943"/>
    </source>
</evidence>
<sequence length="90" mass="10208">MAAKMLNDDNPDWSEFTPAPLDHAAKLKATRARLSMSQAAFAALLHIPRSTLQNWEQRRTEPDAFTLTIIDLIYDDPEGMAERLKRKLVA</sequence>
<keyword evidence="3" id="KW-1185">Reference proteome</keyword>
<dbReference type="GO" id="GO:0003677">
    <property type="term" value="F:DNA binding"/>
    <property type="evidence" value="ECO:0007669"/>
    <property type="project" value="InterPro"/>
</dbReference>
<dbReference type="InterPro" id="IPR010982">
    <property type="entry name" value="Lambda_DNA-bd_dom_sf"/>
</dbReference>
<dbReference type="Gene3D" id="1.10.260.40">
    <property type="entry name" value="lambda repressor-like DNA-binding domains"/>
    <property type="match status" value="1"/>
</dbReference>
<evidence type="ECO:0000313" key="3">
    <source>
        <dbReference type="Proteomes" id="UP000321523"/>
    </source>
</evidence>
<accession>A0A512DYA0</accession>